<gene>
    <name evidence="1" type="ORF">LCGC14_0873270</name>
</gene>
<comment type="caution">
    <text evidence="1">The sequence shown here is derived from an EMBL/GenBank/DDBJ whole genome shotgun (WGS) entry which is preliminary data.</text>
</comment>
<sequence length="110" mass="12799">MNLLDELDGCFGNSITLSTSKARLYPIKEVLTNIKSHLQLKDFKDIKEKYEFISCNLIEGLKRLGFEESVPKGTQDELLNKITYILQRLKQTFIEWHISIEIIDNIINLL</sequence>
<reference evidence="1" key="1">
    <citation type="journal article" date="2015" name="Nature">
        <title>Complex archaea that bridge the gap between prokaryotes and eukaryotes.</title>
        <authorList>
            <person name="Spang A."/>
            <person name="Saw J.H."/>
            <person name="Jorgensen S.L."/>
            <person name="Zaremba-Niedzwiedzka K."/>
            <person name="Martijn J."/>
            <person name="Lind A.E."/>
            <person name="van Eijk R."/>
            <person name="Schleper C."/>
            <person name="Guy L."/>
            <person name="Ettema T.J."/>
        </authorList>
    </citation>
    <scope>NUCLEOTIDE SEQUENCE</scope>
</reference>
<proteinExistence type="predicted"/>
<name>A0A0F9P908_9ZZZZ</name>
<dbReference type="AlphaFoldDB" id="A0A0F9P908"/>
<evidence type="ECO:0000313" key="1">
    <source>
        <dbReference type="EMBL" id="KKN26589.1"/>
    </source>
</evidence>
<accession>A0A0F9P908</accession>
<dbReference type="EMBL" id="LAZR01002708">
    <property type="protein sequence ID" value="KKN26589.1"/>
    <property type="molecule type" value="Genomic_DNA"/>
</dbReference>
<organism evidence="1">
    <name type="scientific">marine sediment metagenome</name>
    <dbReference type="NCBI Taxonomy" id="412755"/>
    <lineage>
        <taxon>unclassified sequences</taxon>
        <taxon>metagenomes</taxon>
        <taxon>ecological metagenomes</taxon>
    </lineage>
</organism>
<protein>
    <submittedName>
        <fullName evidence="1">Uncharacterized protein</fullName>
    </submittedName>
</protein>